<keyword evidence="6" id="KW-0460">Magnesium</keyword>
<evidence type="ECO:0000256" key="3">
    <source>
        <dbReference type="ARBA" id="ARBA00022723"/>
    </source>
</evidence>
<dbReference type="Gene3D" id="3.30.230.10">
    <property type="match status" value="1"/>
</dbReference>
<dbReference type="EC" id="5.6.2.2" evidence="2"/>
<keyword evidence="11" id="KW-1185">Reference proteome</keyword>
<dbReference type="InterPro" id="IPR005737">
    <property type="entry name" value="TopoIV_B_Gneg"/>
</dbReference>
<feature type="domain" description="DNA topoisomerase type IIA subunit B" evidence="9">
    <location>
        <begin position="2"/>
        <end position="105"/>
    </location>
</feature>
<protein>
    <recommendedName>
        <fullName evidence="2">DNA topoisomerase (ATP-hydrolyzing)</fullName>
        <ecNumber evidence="2">5.6.2.2</ecNumber>
    </recommendedName>
</protein>
<evidence type="ECO:0000313" key="10">
    <source>
        <dbReference type="EMBL" id="BBI50025.1"/>
    </source>
</evidence>
<evidence type="ECO:0000256" key="5">
    <source>
        <dbReference type="ARBA" id="ARBA00022840"/>
    </source>
</evidence>
<evidence type="ECO:0000256" key="1">
    <source>
        <dbReference type="ARBA" id="ARBA00000185"/>
    </source>
</evidence>
<dbReference type="InterPro" id="IPR013506">
    <property type="entry name" value="Topo_IIA_bsu_dom2"/>
</dbReference>
<dbReference type="EMBL" id="AP019416">
    <property type="protein sequence ID" value="BBI50025.1"/>
    <property type="molecule type" value="Genomic_DNA"/>
</dbReference>
<dbReference type="Pfam" id="PF00204">
    <property type="entry name" value="DNA_gyraseB"/>
    <property type="match status" value="1"/>
</dbReference>
<reference evidence="11" key="1">
    <citation type="journal article" date="2019" name="Microbiol. Resour. Announc.">
        <title>Complete Genome Sequence of Halomonas olivaria, a Moderately Halophilic Bacterium Isolated from Olive Processing Effluents, Obtained by Nanopore Sequencing.</title>
        <authorList>
            <person name="Nagata S."/>
            <person name="Ii K.M."/>
            <person name="Tsukimi T."/>
            <person name="Miura M.C."/>
            <person name="Galipon J."/>
            <person name="Arakawa K."/>
        </authorList>
    </citation>
    <scope>NUCLEOTIDE SEQUENCE [LARGE SCALE GENOMIC DNA]</scope>
    <source>
        <strain evidence="11">TYRC17</strain>
    </source>
</reference>
<evidence type="ECO:0000256" key="7">
    <source>
        <dbReference type="ARBA" id="ARBA00023125"/>
    </source>
</evidence>
<dbReference type="Proteomes" id="UP000289555">
    <property type="component" value="Chromosome"/>
</dbReference>
<sequence length="165" mass="18610">MNGFRSGLLDALREFCEYRSLLPRGIKLTADDLWERTSFVLSVKMLDPQFAGQTKERLSSRTIAGFVSGVVKDAFSLWLNHHVDQAEAIAELVISAAQNRQKKAKKVARKRSLPARRCPASWRIAPVRIPLRVSCSWSKGTRRAAVPSRPAIGKPRRYCRCAVKF</sequence>
<evidence type="ECO:0000313" key="11">
    <source>
        <dbReference type="Proteomes" id="UP000289555"/>
    </source>
</evidence>
<evidence type="ECO:0000256" key="2">
    <source>
        <dbReference type="ARBA" id="ARBA00012895"/>
    </source>
</evidence>
<comment type="catalytic activity">
    <reaction evidence="1">
        <text>ATP-dependent breakage, passage and rejoining of double-stranded DNA.</text>
        <dbReference type="EC" id="5.6.2.2"/>
    </reaction>
</comment>
<dbReference type="SUPFAM" id="SSF54211">
    <property type="entry name" value="Ribosomal protein S5 domain 2-like"/>
    <property type="match status" value="1"/>
</dbReference>
<keyword evidence="3" id="KW-0479">Metal-binding</keyword>
<keyword evidence="8" id="KW-0413">Isomerase</keyword>
<name>A0ABM7GH95_9GAMM</name>
<organism evidence="10 11">
    <name type="scientific">Vreelandella olivaria</name>
    <dbReference type="NCBI Taxonomy" id="390919"/>
    <lineage>
        <taxon>Bacteria</taxon>
        <taxon>Pseudomonadati</taxon>
        <taxon>Pseudomonadota</taxon>
        <taxon>Gammaproteobacteria</taxon>
        <taxon>Oceanospirillales</taxon>
        <taxon>Halomonadaceae</taxon>
        <taxon>Vreelandella</taxon>
    </lineage>
</organism>
<evidence type="ECO:0000256" key="6">
    <source>
        <dbReference type="ARBA" id="ARBA00022842"/>
    </source>
</evidence>
<gene>
    <name evidence="10" type="ORF">HORIV_24460</name>
</gene>
<evidence type="ECO:0000259" key="9">
    <source>
        <dbReference type="Pfam" id="PF00204"/>
    </source>
</evidence>
<proteinExistence type="predicted"/>
<dbReference type="InterPro" id="IPR020568">
    <property type="entry name" value="Ribosomal_Su5_D2-typ_SF"/>
</dbReference>
<keyword evidence="4" id="KW-0547">Nucleotide-binding</keyword>
<accession>A0ABM7GH95</accession>
<evidence type="ECO:0000256" key="8">
    <source>
        <dbReference type="ARBA" id="ARBA00023235"/>
    </source>
</evidence>
<dbReference type="PRINTS" id="PR01098">
    <property type="entry name" value="TOPISMRASE4B"/>
</dbReference>
<dbReference type="InterPro" id="IPR014721">
    <property type="entry name" value="Ribsml_uS5_D2-typ_fold_subgr"/>
</dbReference>
<dbReference type="PANTHER" id="PTHR45866">
    <property type="entry name" value="DNA GYRASE/TOPOISOMERASE SUBUNIT B"/>
    <property type="match status" value="1"/>
</dbReference>
<keyword evidence="7" id="KW-0238">DNA-binding</keyword>
<evidence type="ECO:0000256" key="4">
    <source>
        <dbReference type="ARBA" id="ARBA00022741"/>
    </source>
</evidence>
<dbReference type="PANTHER" id="PTHR45866:SF4">
    <property type="entry name" value="DNA TOPOISOMERASE 4 SUBUNIT B"/>
    <property type="match status" value="1"/>
</dbReference>
<keyword evidence="5" id="KW-0067">ATP-binding</keyword>